<accession>A0A4Q2UT90</accession>
<organism evidence="1 2">
    <name type="scientific">Spirosoma sordidisoli</name>
    <dbReference type="NCBI Taxonomy" id="2502893"/>
    <lineage>
        <taxon>Bacteria</taxon>
        <taxon>Pseudomonadati</taxon>
        <taxon>Bacteroidota</taxon>
        <taxon>Cytophagia</taxon>
        <taxon>Cytophagales</taxon>
        <taxon>Cytophagaceae</taxon>
        <taxon>Spirosoma</taxon>
    </lineage>
</organism>
<proteinExistence type="predicted"/>
<keyword evidence="2" id="KW-1185">Reference proteome</keyword>
<comment type="caution">
    <text evidence="1">The sequence shown here is derived from an EMBL/GenBank/DDBJ whole genome shotgun (WGS) entry which is preliminary data.</text>
</comment>
<dbReference type="Proteomes" id="UP000290407">
    <property type="component" value="Unassembled WGS sequence"/>
</dbReference>
<dbReference type="RefSeq" id="WP_129599618.1">
    <property type="nucleotide sequence ID" value="NZ_SBLB01000001.1"/>
</dbReference>
<name>A0A4Q2UT90_9BACT</name>
<reference evidence="1 2" key="1">
    <citation type="submission" date="2019-01" db="EMBL/GenBank/DDBJ databases">
        <title>Spirosoma flava sp. nov., a propanil-degrading bacterium isolated from herbicide-contaminated soil.</title>
        <authorList>
            <person name="Zhang L."/>
            <person name="Jiang J.-D."/>
        </authorList>
    </citation>
    <scope>NUCLEOTIDE SEQUENCE [LARGE SCALE GENOMIC DNA]</scope>
    <source>
        <strain evidence="1 2">TY50</strain>
    </source>
</reference>
<evidence type="ECO:0000313" key="2">
    <source>
        <dbReference type="Proteomes" id="UP000290407"/>
    </source>
</evidence>
<protein>
    <submittedName>
        <fullName evidence="1">Uncharacterized protein</fullName>
    </submittedName>
</protein>
<dbReference type="AlphaFoldDB" id="A0A4Q2UT90"/>
<evidence type="ECO:0000313" key="1">
    <source>
        <dbReference type="EMBL" id="RYC70970.1"/>
    </source>
</evidence>
<gene>
    <name evidence="1" type="ORF">EQG79_02125</name>
</gene>
<dbReference type="EMBL" id="SBLB01000001">
    <property type="protein sequence ID" value="RYC70970.1"/>
    <property type="molecule type" value="Genomic_DNA"/>
</dbReference>
<sequence length="488" mass="56137">MTIDVLHPLIHSLTKSEKRYCRLTTGGSGVDKGFLRLFDCLLAHDTLNEELTAELDRQFPGSTLEPARKHLYRVVMQRLRQFEQNQRVEVRIGQLLHDSQILYERGLVQASQDQLEKARLLAQQHERGLYAVLAARQQAEQWVRLQFDGVDEPALASLHDQIRQQLDQSQAALQHAALYETLLFRYQARGVVGSPADTLRLNDLLLEEYQLLNRQTRTGPSRRSFALLQQHLHFQSAYFRMIGDGAGSLRVYRELETLFARNPTLWTHQPLYYVQLLEGILADLRLLEQYEAMPYFIDRLRRIDTPVQGLNRLVPYLALYFSLLRLVDAQHYTDAVALLAPYQADPAGFERELSQLPMTTRTEFDLLLVRLNLGLGQLSAGLHRLNRVLALPARSLPGTLYTQSRLLNLLLHARLGNADYLTHALRSVERKRKNKASAGEQLVTDLLRQWLSGRLTKGSLDRIDTFSGSPADRQLLRNLDVRDWIIRR</sequence>